<dbReference type="GO" id="GO:0005524">
    <property type="term" value="F:ATP binding"/>
    <property type="evidence" value="ECO:0007669"/>
    <property type="project" value="UniProtKB-UniRule"/>
</dbReference>
<keyword evidence="2" id="KW-0479">Metal-binding</keyword>
<comment type="caution">
    <text evidence="2">Lacks conserved residue(s) required for the propagation of feature annotation.</text>
</comment>
<keyword evidence="2 5" id="KW-0418">Kinase</keyword>
<dbReference type="OrthoDB" id="9801934at2"/>
<dbReference type="HAMAP" id="MF_02128">
    <property type="entry name" value="TMP_kinase"/>
    <property type="match status" value="1"/>
</dbReference>
<dbReference type="PANTHER" id="PTHR30270:SF0">
    <property type="entry name" value="THIAMINE-MONOPHOSPHATE KINASE"/>
    <property type="match status" value="1"/>
</dbReference>
<dbReference type="InterPro" id="IPR016188">
    <property type="entry name" value="PurM-like_N"/>
</dbReference>
<feature type="domain" description="PurM-like N-terminal" evidence="3">
    <location>
        <begin position="56"/>
        <end position="170"/>
    </location>
</feature>
<keyword evidence="6" id="KW-1185">Reference proteome</keyword>
<keyword evidence="1 2" id="KW-0784">Thiamine biosynthesis</keyword>
<dbReference type="Pfam" id="PF02769">
    <property type="entry name" value="AIRS_C"/>
    <property type="match status" value="1"/>
</dbReference>
<dbReference type="SUPFAM" id="SSF55326">
    <property type="entry name" value="PurM N-terminal domain-like"/>
    <property type="match status" value="1"/>
</dbReference>
<feature type="binding site" evidence="2">
    <location>
        <position position="246"/>
    </location>
    <ligand>
        <name>Mg(2+)</name>
        <dbReference type="ChEBI" id="CHEBI:18420"/>
        <label>3</label>
    </ligand>
</feature>
<dbReference type="InterPro" id="IPR010918">
    <property type="entry name" value="PurM-like_C_dom"/>
</dbReference>
<evidence type="ECO:0000259" key="3">
    <source>
        <dbReference type="Pfam" id="PF00586"/>
    </source>
</evidence>
<keyword evidence="2" id="KW-0460">Magnesium</keyword>
<keyword evidence="2" id="KW-0067">ATP-binding</keyword>
<feature type="domain" description="PurM-like C-terminal" evidence="4">
    <location>
        <begin position="183"/>
        <end position="336"/>
    </location>
</feature>
<dbReference type="InterPro" id="IPR036676">
    <property type="entry name" value="PurM-like_C_sf"/>
</dbReference>
<feature type="binding site" evidence="2">
    <location>
        <position position="179"/>
    </location>
    <ligand>
        <name>ATP</name>
        <dbReference type="ChEBI" id="CHEBI:30616"/>
    </ligand>
</feature>
<dbReference type="EC" id="2.7.4.16" evidence="2"/>
<comment type="catalytic activity">
    <reaction evidence="2">
        <text>thiamine phosphate + ATP = thiamine diphosphate + ADP</text>
        <dbReference type="Rhea" id="RHEA:15913"/>
        <dbReference type="ChEBI" id="CHEBI:30616"/>
        <dbReference type="ChEBI" id="CHEBI:37575"/>
        <dbReference type="ChEBI" id="CHEBI:58937"/>
        <dbReference type="ChEBI" id="CHEBI:456216"/>
        <dbReference type="EC" id="2.7.4.16"/>
    </reaction>
</comment>
<dbReference type="GO" id="GO:0009030">
    <property type="term" value="F:thiamine-phosphate kinase activity"/>
    <property type="evidence" value="ECO:0007669"/>
    <property type="project" value="UniProtKB-UniRule"/>
</dbReference>
<dbReference type="InterPro" id="IPR006283">
    <property type="entry name" value="ThiL-like"/>
</dbReference>
<feature type="binding site" evidence="2">
    <location>
        <position position="106"/>
    </location>
    <ligand>
        <name>Mg(2+)</name>
        <dbReference type="ChEBI" id="CHEBI:18420"/>
        <label>4</label>
    </ligand>
</feature>
<comment type="miscellaneous">
    <text evidence="2">Reaction mechanism of ThiL seems to utilize a direct, inline transfer of the gamma-phosphate of ATP to TMP rather than a phosphorylated enzyme intermediate.</text>
</comment>
<feature type="binding site" evidence="2">
    <location>
        <position position="77"/>
    </location>
    <ligand>
        <name>Mg(2+)</name>
        <dbReference type="ChEBI" id="CHEBI:18420"/>
        <label>1</label>
    </ligand>
</feature>
<dbReference type="EMBL" id="SRLE01000011">
    <property type="protein sequence ID" value="TGD72184.1"/>
    <property type="molecule type" value="Genomic_DNA"/>
</dbReference>
<evidence type="ECO:0000313" key="5">
    <source>
        <dbReference type="EMBL" id="TGD72184.1"/>
    </source>
</evidence>
<feature type="binding site" evidence="2">
    <location>
        <position position="106"/>
    </location>
    <ligand>
        <name>Mg(2+)</name>
        <dbReference type="ChEBI" id="CHEBI:18420"/>
        <label>3</label>
    </ligand>
</feature>
<evidence type="ECO:0000313" key="6">
    <source>
        <dbReference type="Proteomes" id="UP000298050"/>
    </source>
</evidence>
<feature type="binding site" evidence="2">
    <location>
        <position position="106"/>
    </location>
    <ligand>
        <name>Mg(2+)</name>
        <dbReference type="ChEBI" id="CHEBI:18420"/>
        <label>2</label>
    </ligand>
</feature>
<comment type="pathway">
    <text evidence="2">Cofactor biosynthesis; thiamine diphosphate biosynthesis; thiamine diphosphate from thiamine phosphate: step 1/1.</text>
</comment>
<comment type="similarity">
    <text evidence="2">Belongs to the thiamine-monophosphate kinase family.</text>
</comment>
<dbReference type="CDD" id="cd02194">
    <property type="entry name" value="ThiL"/>
    <property type="match status" value="1"/>
</dbReference>
<sequence>MIKEDQNEELVVMSNAEKQVESRALDIVGERFIKSRILERIQSFPTVTKELIGGLGHDAGILNNPLGSDDKLLINTDKSGVSKAYKLGLAGGECIGDFAVSHAVSDILASGGEPFAVSVALMLPGDTTVGLVDEILDGILQACADFNVTLTGGDTKKADTLSVVVTALGRAPSINLLYRNTPQPGDQLVVSGVLGSMLLGSAVFKRGHAISDAVRDVLVHAQICQRPPFRLALEMSRARVANACTDISDGLQAACRNMIPGSSLGVELEEIQVPVHPALKGLANTLALSPLQLSMAGGDWQFLYCVPKDNIATLGSISDRSDTSLTVIGEVIETGGVWAKTREGHRKKLRQIEHDSFLNRINGVSYFDFLSDPQEMFE</sequence>
<dbReference type="GO" id="GO:0009229">
    <property type="term" value="P:thiamine diphosphate biosynthetic process"/>
    <property type="evidence" value="ECO:0007669"/>
    <property type="project" value="UniProtKB-UniRule"/>
</dbReference>
<evidence type="ECO:0000256" key="1">
    <source>
        <dbReference type="ARBA" id="ARBA00022977"/>
    </source>
</evidence>
<protein>
    <recommendedName>
        <fullName evidence="2">Thiamine-monophosphate kinase</fullName>
        <shortName evidence="2">TMP kinase</shortName>
        <shortName evidence="2">Thiamine-phosphate kinase</shortName>
        <ecNumber evidence="2">2.7.4.16</ecNumber>
    </recommendedName>
</protein>
<dbReference type="Proteomes" id="UP000298050">
    <property type="component" value="Unassembled WGS sequence"/>
</dbReference>
<reference evidence="5 6" key="1">
    <citation type="submission" date="2019-04" db="EMBL/GenBank/DDBJ databases">
        <title>Taxonomy of novel Haliea sp. from mangrove soil of West Coast of India.</title>
        <authorList>
            <person name="Verma A."/>
            <person name="Kumar P."/>
            <person name="Krishnamurthi S."/>
        </authorList>
    </citation>
    <scope>NUCLEOTIDE SEQUENCE [LARGE SCALE GENOMIC DNA]</scope>
    <source>
        <strain evidence="5 6">SAOS-164</strain>
    </source>
</reference>
<accession>A0A4Z0LY81</accession>
<dbReference type="InterPro" id="IPR036921">
    <property type="entry name" value="PurM-like_N_sf"/>
</dbReference>
<feature type="binding site" evidence="2">
    <location>
        <position position="77"/>
    </location>
    <ligand>
        <name>Mg(2+)</name>
        <dbReference type="ChEBI" id="CHEBI:18420"/>
        <label>2</label>
    </ligand>
</feature>
<dbReference type="UniPathway" id="UPA00060">
    <property type="reaction ID" value="UER00142"/>
</dbReference>
<name>A0A4Z0LY81_9GAMM</name>
<feature type="binding site" evidence="2">
    <location>
        <begin position="153"/>
        <end position="154"/>
    </location>
    <ligand>
        <name>ATP</name>
        <dbReference type="ChEBI" id="CHEBI:30616"/>
    </ligand>
</feature>
<feature type="binding site" evidence="2">
    <location>
        <position position="248"/>
    </location>
    <ligand>
        <name>ATP</name>
        <dbReference type="ChEBI" id="CHEBI:30616"/>
    </ligand>
</feature>
<feature type="binding site" evidence="2">
    <location>
        <position position="154"/>
    </location>
    <ligand>
        <name>Mg(2+)</name>
        <dbReference type="ChEBI" id="CHEBI:18420"/>
        <label>1</label>
    </ligand>
</feature>
<keyword evidence="2" id="KW-0547">Nucleotide-binding</keyword>
<dbReference type="PANTHER" id="PTHR30270">
    <property type="entry name" value="THIAMINE-MONOPHOSPHATE KINASE"/>
    <property type="match status" value="1"/>
</dbReference>
<keyword evidence="2" id="KW-0808">Transferase</keyword>
<feature type="binding site" evidence="2">
    <location>
        <position position="58"/>
    </location>
    <ligand>
        <name>Mg(2+)</name>
        <dbReference type="ChEBI" id="CHEBI:18420"/>
        <label>4</label>
    </ligand>
</feature>
<gene>
    <name evidence="2" type="primary">thiL</name>
    <name evidence="5" type="ORF">E4634_16080</name>
</gene>
<organism evidence="5 6">
    <name type="scientific">Mangrovimicrobium sediminis</name>
    <dbReference type="NCBI Taxonomy" id="2562682"/>
    <lineage>
        <taxon>Bacteria</taxon>
        <taxon>Pseudomonadati</taxon>
        <taxon>Pseudomonadota</taxon>
        <taxon>Gammaproteobacteria</taxon>
        <taxon>Cellvibrionales</taxon>
        <taxon>Halieaceae</taxon>
        <taxon>Mangrovimicrobium</taxon>
    </lineage>
</organism>
<comment type="caution">
    <text evidence="5">The sequence shown here is derived from an EMBL/GenBank/DDBJ whole genome shotgun (WGS) entry which is preliminary data.</text>
</comment>
<dbReference type="AlphaFoldDB" id="A0A4Z0LY81"/>
<dbReference type="GO" id="GO:0009228">
    <property type="term" value="P:thiamine biosynthetic process"/>
    <property type="evidence" value="ECO:0007669"/>
    <property type="project" value="UniProtKB-KW"/>
</dbReference>
<feature type="binding site" evidence="2">
    <location>
        <position position="58"/>
    </location>
    <ligand>
        <name>Mg(2+)</name>
        <dbReference type="ChEBI" id="CHEBI:18420"/>
        <label>3</label>
    </ligand>
</feature>
<feature type="binding site" evidence="2">
    <location>
        <position position="76"/>
    </location>
    <ligand>
        <name>Mg(2+)</name>
        <dbReference type="ChEBI" id="CHEBI:18420"/>
        <label>1</label>
    </ligand>
</feature>
<dbReference type="Gene3D" id="3.30.1330.10">
    <property type="entry name" value="PurM-like, N-terminal domain"/>
    <property type="match status" value="1"/>
</dbReference>
<dbReference type="RefSeq" id="WP_135445673.1">
    <property type="nucleotide sequence ID" value="NZ_SRLE01000011.1"/>
</dbReference>
<dbReference type="GO" id="GO:0000287">
    <property type="term" value="F:magnesium ion binding"/>
    <property type="evidence" value="ECO:0007669"/>
    <property type="project" value="UniProtKB-UniRule"/>
</dbReference>
<dbReference type="Gene3D" id="3.90.650.10">
    <property type="entry name" value="PurM-like C-terminal domain"/>
    <property type="match status" value="1"/>
</dbReference>
<comment type="function">
    <text evidence="2">Catalyzes the ATP-dependent phosphorylation of thiamine-monophosphate (TMP) to form thiamine-pyrophosphate (TPP), the active form of vitamin B1.</text>
</comment>
<dbReference type="SUPFAM" id="SSF56042">
    <property type="entry name" value="PurM C-terminal domain-like"/>
    <property type="match status" value="1"/>
</dbReference>
<evidence type="ECO:0000256" key="2">
    <source>
        <dbReference type="HAMAP-Rule" id="MF_02128"/>
    </source>
</evidence>
<feature type="binding site" evidence="2">
    <location>
        <position position="249"/>
    </location>
    <ligand>
        <name>Mg(2+)</name>
        <dbReference type="ChEBI" id="CHEBI:18420"/>
        <label>5</label>
    </ligand>
</feature>
<evidence type="ECO:0000259" key="4">
    <source>
        <dbReference type="Pfam" id="PF02769"/>
    </source>
</evidence>
<dbReference type="Pfam" id="PF00586">
    <property type="entry name" value="AIRS"/>
    <property type="match status" value="1"/>
</dbReference>
<proteinExistence type="inferred from homology"/>